<keyword evidence="6 9" id="KW-0472">Membrane</keyword>
<dbReference type="AlphaFoldDB" id="A0A151X5B2"/>
<evidence type="ECO:0000256" key="7">
    <source>
        <dbReference type="ARBA" id="ARBA00031027"/>
    </source>
</evidence>
<evidence type="ECO:0000256" key="2">
    <source>
        <dbReference type="ARBA" id="ARBA00004141"/>
    </source>
</evidence>
<feature type="transmembrane region" description="Helical" evidence="9">
    <location>
        <begin position="102"/>
        <end position="121"/>
    </location>
</feature>
<feature type="transmembrane region" description="Helical" evidence="9">
    <location>
        <begin position="133"/>
        <end position="154"/>
    </location>
</feature>
<dbReference type="Proteomes" id="UP000075809">
    <property type="component" value="Unassembled WGS sequence"/>
</dbReference>
<feature type="transmembrane region" description="Helical" evidence="9">
    <location>
        <begin position="77"/>
        <end position="96"/>
    </location>
</feature>
<dbReference type="GO" id="GO:0042773">
    <property type="term" value="P:ATP synthesis coupled electron transport"/>
    <property type="evidence" value="ECO:0007669"/>
    <property type="project" value="InterPro"/>
</dbReference>
<evidence type="ECO:0000256" key="9">
    <source>
        <dbReference type="SAM" id="Phobius"/>
    </source>
</evidence>
<dbReference type="STRING" id="64791.A0A151X5B2"/>
<keyword evidence="5 9" id="KW-1133">Transmembrane helix</keyword>
<dbReference type="EMBL" id="KQ982529">
    <property type="protein sequence ID" value="KYQ55448.1"/>
    <property type="molecule type" value="Genomic_DNA"/>
</dbReference>
<dbReference type="EC" id="7.1.1.2" evidence="3"/>
<evidence type="ECO:0000259" key="10">
    <source>
        <dbReference type="Pfam" id="PF00361"/>
    </source>
</evidence>
<name>A0A151X5B2_9HYME</name>
<feature type="domain" description="NADH:quinone oxidoreductase/Mrp antiporter transmembrane" evidence="10">
    <location>
        <begin position="46"/>
        <end position="219"/>
    </location>
</feature>
<evidence type="ECO:0000256" key="4">
    <source>
        <dbReference type="ARBA" id="ARBA00022692"/>
    </source>
</evidence>
<evidence type="ECO:0000256" key="3">
    <source>
        <dbReference type="ARBA" id="ARBA00012944"/>
    </source>
</evidence>
<dbReference type="PANTHER" id="PTHR42829:SF2">
    <property type="entry name" value="NADH-UBIQUINONE OXIDOREDUCTASE CHAIN 5"/>
    <property type="match status" value="1"/>
</dbReference>
<comment type="subcellular location">
    <subcellularLocation>
        <location evidence="2">Membrane</location>
        <topology evidence="2">Multi-pass membrane protein</topology>
    </subcellularLocation>
</comment>
<keyword evidence="12" id="KW-1185">Reference proteome</keyword>
<dbReference type="InterPro" id="IPR003945">
    <property type="entry name" value="NU5C-like"/>
</dbReference>
<sequence>DGLGITSYCLIIYYHNYTSYNSAIVTVLCNRLGDVGILITLRLIITEVSALVHSSTLVTAGVYLIIRFQKFLISTNINTPLCFISVTTIFIAGLMANFENDFKKIIALSTLRQLGLIIIILRTGQRILAFYHLLTQAIFKSILFIAAGTIIHSINNNQDIRMLGNLNETIPFTIIRLIISNLALGGAPFFSGFYRKDLIMEYMYTDRNTNILITILIIISLILTITYSIRFTYYLFFNKTIKFYRYTFLKENYITNSSIIIIMLLRVSVGSLINWTFFFDLYLIFINTNKKLITLVFSLVRVIIIILALAIMCKIIKLNNHCCCIPYYLIFISSI</sequence>
<keyword evidence="11" id="KW-0830">Ubiquinone</keyword>
<feature type="transmembrane region" description="Helical" evidence="9">
    <location>
        <begin position="215"/>
        <end position="237"/>
    </location>
</feature>
<dbReference type="GO" id="GO:0003954">
    <property type="term" value="F:NADH dehydrogenase activity"/>
    <property type="evidence" value="ECO:0007669"/>
    <property type="project" value="TreeGrafter"/>
</dbReference>
<protein>
    <recommendedName>
        <fullName evidence="3">NADH:ubiquinone reductase (H(+)-translocating)</fullName>
        <ecNumber evidence="3">7.1.1.2</ecNumber>
    </recommendedName>
    <alternativeName>
        <fullName evidence="7">NADH dehydrogenase subunit 5</fullName>
    </alternativeName>
</protein>
<evidence type="ECO:0000256" key="6">
    <source>
        <dbReference type="ARBA" id="ARBA00023136"/>
    </source>
</evidence>
<feature type="transmembrane region" description="Helical" evidence="9">
    <location>
        <begin position="292"/>
        <end position="312"/>
    </location>
</feature>
<feature type="transmembrane region" description="Helical" evidence="9">
    <location>
        <begin position="43"/>
        <end position="65"/>
    </location>
</feature>
<dbReference type="PANTHER" id="PTHR42829">
    <property type="entry name" value="NADH-UBIQUINONE OXIDOREDUCTASE CHAIN 5"/>
    <property type="match status" value="1"/>
</dbReference>
<dbReference type="GO" id="GO:0008137">
    <property type="term" value="F:NADH dehydrogenase (ubiquinone) activity"/>
    <property type="evidence" value="ECO:0007669"/>
    <property type="project" value="UniProtKB-EC"/>
</dbReference>
<evidence type="ECO:0000256" key="5">
    <source>
        <dbReference type="ARBA" id="ARBA00022989"/>
    </source>
</evidence>
<feature type="transmembrane region" description="Helical" evidence="9">
    <location>
        <begin position="257"/>
        <end position="285"/>
    </location>
</feature>
<dbReference type="Pfam" id="PF00361">
    <property type="entry name" value="Proton_antipo_M"/>
    <property type="match status" value="1"/>
</dbReference>
<dbReference type="GO" id="GO:0016020">
    <property type="term" value="C:membrane"/>
    <property type="evidence" value="ECO:0007669"/>
    <property type="project" value="UniProtKB-SubCell"/>
</dbReference>
<feature type="non-terminal residue" evidence="11">
    <location>
        <position position="1"/>
    </location>
</feature>
<organism evidence="11 12">
    <name type="scientific">Mycetomoellerius zeteki</name>
    <dbReference type="NCBI Taxonomy" id="64791"/>
    <lineage>
        <taxon>Eukaryota</taxon>
        <taxon>Metazoa</taxon>
        <taxon>Ecdysozoa</taxon>
        <taxon>Arthropoda</taxon>
        <taxon>Hexapoda</taxon>
        <taxon>Insecta</taxon>
        <taxon>Pterygota</taxon>
        <taxon>Neoptera</taxon>
        <taxon>Endopterygota</taxon>
        <taxon>Hymenoptera</taxon>
        <taxon>Apocrita</taxon>
        <taxon>Aculeata</taxon>
        <taxon>Formicoidea</taxon>
        <taxon>Formicidae</taxon>
        <taxon>Myrmicinae</taxon>
        <taxon>Mycetomoellerius</taxon>
    </lineage>
</organism>
<evidence type="ECO:0000313" key="11">
    <source>
        <dbReference type="EMBL" id="KYQ55448.1"/>
    </source>
</evidence>
<evidence type="ECO:0000313" key="12">
    <source>
        <dbReference type="Proteomes" id="UP000075809"/>
    </source>
</evidence>
<feature type="transmembrane region" description="Helical" evidence="9">
    <location>
        <begin position="174"/>
        <end position="194"/>
    </location>
</feature>
<proteinExistence type="predicted"/>
<dbReference type="GO" id="GO:0015990">
    <property type="term" value="P:electron transport coupled proton transport"/>
    <property type="evidence" value="ECO:0007669"/>
    <property type="project" value="TreeGrafter"/>
</dbReference>
<comment type="function">
    <text evidence="1">Core subunit of the mitochondrial membrane respiratory chain NADH dehydrogenase (Complex I) that is believed to belong to the minimal assembly required for catalysis. Complex I functions in the transfer of electrons from NADH to the respiratory chain. The immediate electron acceptor for the enzyme is believed to be ubiquinone.</text>
</comment>
<keyword evidence="4 9" id="KW-0812">Transmembrane</keyword>
<reference evidence="11 12" key="1">
    <citation type="submission" date="2015-09" db="EMBL/GenBank/DDBJ databases">
        <title>Trachymyrmex zeteki WGS genome.</title>
        <authorList>
            <person name="Nygaard S."/>
            <person name="Hu H."/>
            <person name="Boomsma J."/>
            <person name="Zhang G."/>
        </authorList>
    </citation>
    <scope>NUCLEOTIDE SEQUENCE [LARGE SCALE GENOMIC DNA]</scope>
    <source>
        <strain evidence="11">Tzet28-1</strain>
        <tissue evidence="11">Whole body</tissue>
    </source>
</reference>
<accession>A0A151X5B2</accession>
<evidence type="ECO:0000256" key="1">
    <source>
        <dbReference type="ARBA" id="ARBA00003257"/>
    </source>
</evidence>
<comment type="catalytic activity">
    <reaction evidence="8">
        <text>a ubiquinone + NADH + 5 H(+)(in) = a ubiquinol + NAD(+) + 4 H(+)(out)</text>
        <dbReference type="Rhea" id="RHEA:29091"/>
        <dbReference type="Rhea" id="RHEA-COMP:9565"/>
        <dbReference type="Rhea" id="RHEA-COMP:9566"/>
        <dbReference type="ChEBI" id="CHEBI:15378"/>
        <dbReference type="ChEBI" id="CHEBI:16389"/>
        <dbReference type="ChEBI" id="CHEBI:17976"/>
        <dbReference type="ChEBI" id="CHEBI:57540"/>
        <dbReference type="ChEBI" id="CHEBI:57945"/>
        <dbReference type="EC" id="7.1.1.2"/>
    </reaction>
</comment>
<evidence type="ECO:0000256" key="8">
    <source>
        <dbReference type="ARBA" id="ARBA00049551"/>
    </source>
</evidence>
<gene>
    <name evidence="11" type="ORF">ALC60_05663</name>
</gene>
<dbReference type="InterPro" id="IPR001750">
    <property type="entry name" value="ND/Mrp_TM"/>
</dbReference>